<organism evidence="1 2">
    <name type="scientific">Pseudomonas tolaasii</name>
    <dbReference type="NCBI Taxonomy" id="29442"/>
    <lineage>
        <taxon>Bacteria</taxon>
        <taxon>Pseudomonadati</taxon>
        <taxon>Pseudomonadota</taxon>
        <taxon>Gammaproteobacteria</taxon>
        <taxon>Pseudomonadales</taxon>
        <taxon>Pseudomonadaceae</taxon>
        <taxon>Pseudomonas</taxon>
    </lineage>
</organism>
<accession>A0A7Y8DTC0</accession>
<evidence type="ECO:0000313" key="1">
    <source>
        <dbReference type="EMBL" id="NWD39187.1"/>
    </source>
</evidence>
<dbReference type="EMBL" id="JACAQK010000020">
    <property type="protein sequence ID" value="NWD39187.1"/>
    <property type="molecule type" value="Genomic_DNA"/>
</dbReference>
<sequence length="51" mass="5693">MENSEQDDERADLTDFVPAAKAATSTVTKVSINRFNCIEIAYELDCHSVFP</sequence>
<evidence type="ECO:0000313" key="2">
    <source>
        <dbReference type="Proteomes" id="UP000549134"/>
    </source>
</evidence>
<gene>
    <name evidence="1" type="ORF">HX787_25355</name>
</gene>
<reference evidence="1 2" key="1">
    <citation type="submission" date="2020-04" db="EMBL/GenBank/DDBJ databases">
        <title>Molecular characterization of pseudomonads from Agaricus bisporus reveal novel blotch 2 pathogens in Western Europe.</title>
        <authorList>
            <person name="Taparia T."/>
            <person name="Krijger M."/>
            <person name="Haynes E."/>
            <person name="Elpinstone J.G."/>
            <person name="Noble R."/>
            <person name="Van Der Wolf J."/>
        </authorList>
    </citation>
    <scope>NUCLEOTIDE SEQUENCE [LARGE SCALE GENOMIC DNA]</scope>
    <source>
        <strain evidence="1 2">IPO3746</strain>
    </source>
</reference>
<protein>
    <submittedName>
        <fullName evidence="1">Uncharacterized protein</fullName>
    </submittedName>
</protein>
<proteinExistence type="predicted"/>
<dbReference type="Proteomes" id="UP000549134">
    <property type="component" value="Unassembled WGS sequence"/>
</dbReference>
<dbReference type="GeneID" id="55849491"/>
<dbReference type="RefSeq" id="WP_016971056.1">
    <property type="nucleotide sequence ID" value="NZ_CP020369.1"/>
</dbReference>
<dbReference type="AlphaFoldDB" id="A0A7Y8DTC0"/>
<comment type="caution">
    <text evidence="1">The sequence shown here is derived from an EMBL/GenBank/DDBJ whole genome shotgun (WGS) entry which is preliminary data.</text>
</comment>
<name>A0A7Y8DTC0_PSETO</name>